<dbReference type="Gene3D" id="2.40.440.10">
    <property type="entry name" value="L,D-transpeptidase catalytic domain-like"/>
    <property type="match status" value="1"/>
</dbReference>
<evidence type="ECO:0000256" key="2">
    <source>
        <dbReference type="ARBA" id="ARBA00022679"/>
    </source>
</evidence>
<proteinExistence type="predicted"/>
<feature type="region of interest" description="Disordered" evidence="7">
    <location>
        <begin position="29"/>
        <end position="129"/>
    </location>
</feature>
<dbReference type="InterPro" id="IPR050979">
    <property type="entry name" value="LD-transpeptidase"/>
</dbReference>
<dbReference type="CDD" id="cd16913">
    <property type="entry name" value="YkuD_like"/>
    <property type="match status" value="1"/>
</dbReference>
<feature type="domain" description="L,D-TPase catalytic" evidence="8">
    <location>
        <begin position="199"/>
        <end position="320"/>
    </location>
</feature>
<dbReference type="Pfam" id="PF03734">
    <property type="entry name" value="YkuD"/>
    <property type="match status" value="1"/>
</dbReference>
<dbReference type="GO" id="GO:0071555">
    <property type="term" value="P:cell wall organization"/>
    <property type="evidence" value="ECO:0007669"/>
    <property type="project" value="UniProtKB-UniRule"/>
</dbReference>
<sequence>MPGHDARRGTRRVVVPVLVALLALAGCQAGLPDMEPGRAPTATTTEPASADASPTSTEAPAPEPSTTAPTEEPSEEPSDEPSEEPAEDLTDTATETPTEEPEPEPEATETPAEKPAEPEKPAALVRGASGERVTALQARLHELGYFIGSPDGSFGPGTQQAVWALQKAAGISRDGVVGPATQAALDDGVRPGAQSSSGKVIEIDLGRQLLLAVEDGKVVTVINASGGSGEAFEAKGRQYHANTPRGTFQVGRQVDADYESSLELGSMWRPKFFTGGIAVHGSPSIPPWGASHGCVRVANGAMNWIWDSWGAPPGTTVLVY</sequence>
<feature type="compositionally biased region" description="Acidic residues" evidence="7">
    <location>
        <begin position="97"/>
        <end position="107"/>
    </location>
</feature>
<comment type="pathway">
    <text evidence="1 6">Cell wall biogenesis; peptidoglycan biosynthesis.</text>
</comment>
<dbReference type="GO" id="GO:0071972">
    <property type="term" value="F:peptidoglycan L,D-transpeptidase activity"/>
    <property type="evidence" value="ECO:0007669"/>
    <property type="project" value="TreeGrafter"/>
</dbReference>
<reference evidence="9" key="2">
    <citation type="submission" date="2020-09" db="EMBL/GenBank/DDBJ databases">
        <authorList>
            <person name="Yu Y."/>
        </authorList>
    </citation>
    <scope>NUCLEOTIDE SEQUENCE</scope>
    <source>
        <strain evidence="9">KCTC 49039</strain>
    </source>
</reference>
<dbReference type="InterPro" id="IPR005490">
    <property type="entry name" value="LD_TPept_cat_dom"/>
</dbReference>
<keyword evidence="2" id="KW-0808">Transferase</keyword>
<dbReference type="Gene3D" id="1.10.101.10">
    <property type="entry name" value="PGBD-like superfamily/PGBD"/>
    <property type="match status" value="1"/>
</dbReference>
<evidence type="ECO:0000313" key="10">
    <source>
        <dbReference type="Proteomes" id="UP000610846"/>
    </source>
</evidence>
<dbReference type="PROSITE" id="PS52029">
    <property type="entry name" value="LD_TPASE"/>
    <property type="match status" value="1"/>
</dbReference>
<dbReference type="GO" id="GO:0005576">
    <property type="term" value="C:extracellular region"/>
    <property type="evidence" value="ECO:0007669"/>
    <property type="project" value="TreeGrafter"/>
</dbReference>
<gene>
    <name evidence="9" type="ORF">IF651_16005</name>
</gene>
<name>A0A927J286_9MICO</name>
<dbReference type="EMBL" id="JACYHB010000016">
    <property type="protein sequence ID" value="MBD8080558.1"/>
    <property type="molecule type" value="Genomic_DNA"/>
</dbReference>
<dbReference type="SUPFAM" id="SSF141523">
    <property type="entry name" value="L,D-transpeptidase catalytic domain-like"/>
    <property type="match status" value="1"/>
</dbReference>
<dbReference type="InterPro" id="IPR038063">
    <property type="entry name" value="Transpep_catalytic_dom"/>
</dbReference>
<evidence type="ECO:0000256" key="3">
    <source>
        <dbReference type="ARBA" id="ARBA00022960"/>
    </source>
</evidence>
<comment type="caution">
    <text evidence="9">The sequence shown here is derived from an EMBL/GenBank/DDBJ whole genome shotgun (WGS) entry which is preliminary data.</text>
</comment>
<keyword evidence="4 6" id="KW-0573">Peptidoglycan synthesis</keyword>
<dbReference type="InterPro" id="IPR036366">
    <property type="entry name" value="PGBDSf"/>
</dbReference>
<evidence type="ECO:0000256" key="7">
    <source>
        <dbReference type="SAM" id="MobiDB-lite"/>
    </source>
</evidence>
<reference evidence="9" key="1">
    <citation type="journal article" date="2018" name="Curr. Microbiol.">
        <title>Cellulosimicrobium arenosum sp. nov., Isolated from Marine Sediment Sand.</title>
        <authorList>
            <person name="Oh M."/>
            <person name="Kim J.H."/>
            <person name="Yoon J.H."/>
            <person name="Schumann P."/>
            <person name="Kim W."/>
        </authorList>
    </citation>
    <scope>NUCLEOTIDE SEQUENCE</scope>
    <source>
        <strain evidence="9">KCTC 49039</strain>
    </source>
</reference>
<dbReference type="InterPro" id="IPR002477">
    <property type="entry name" value="Peptidoglycan-bd-like"/>
</dbReference>
<dbReference type="PANTHER" id="PTHR30582:SF2">
    <property type="entry name" value="L,D-TRANSPEPTIDASE YCIB-RELATED"/>
    <property type="match status" value="1"/>
</dbReference>
<dbReference type="PROSITE" id="PS51257">
    <property type="entry name" value="PROKAR_LIPOPROTEIN"/>
    <property type="match status" value="1"/>
</dbReference>
<dbReference type="GO" id="GO:0008360">
    <property type="term" value="P:regulation of cell shape"/>
    <property type="evidence" value="ECO:0007669"/>
    <property type="project" value="UniProtKB-UniRule"/>
</dbReference>
<keyword evidence="3 6" id="KW-0133">Cell shape</keyword>
<evidence type="ECO:0000256" key="4">
    <source>
        <dbReference type="ARBA" id="ARBA00022984"/>
    </source>
</evidence>
<evidence type="ECO:0000259" key="8">
    <source>
        <dbReference type="PROSITE" id="PS52029"/>
    </source>
</evidence>
<dbReference type="SUPFAM" id="SSF47090">
    <property type="entry name" value="PGBD-like"/>
    <property type="match status" value="1"/>
</dbReference>
<evidence type="ECO:0000256" key="5">
    <source>
        <dbReference type="ARBA" id="ARBA00023316"/>
    </source>
</evidence>
<evidence type="ECO:0000313" key="9">
    <source>
        <dbReference type="EMBL" id="MBD8080558.1"/>
    </source>
</evidence>
<dbReference type="AlphaFoldDB" id="A0A927J286"/>
<evidence type="ECO:0000256" key="6">
    <source>
        <dbReference type="PROSITE-ProRule" id="PRU01373"/>
    </source>
</evidence>
<accession>A0A927J286</accession>
<keyword evidence="10" id="KW-1185">Reference proteome</keyword>
<feature type="active site" description="Nucleophile" evidence="6">
    <location>
        <position position="294"/>
    </location>
</feature>
<organism evidence="9 10">
    <name type="scientific">Cellulosimicrobium arenosum</name>
    <dbReference type="NCBI Taxonomy" id="2708133"/>
    <lineage>
        <taxon>Bacteria</taxon>
        <taxon>Bacillati</taxon>
        <taxon>Actinomycetota</taxon>
        <taxon>Actinomycetes</taxon>
        <taxon>Micrococcales</taxon>
        <taxon>Promicromonosporaceae</taxon>
        <taxon>Cellulosimicrobium</taxon>
    </lineage>
</organism>
<feature type="active site" description="Proton donor/acceptor" evidence="6">
    <location>
        <position position="280"/>
    </location>
</feature>
<dbReference type="GO" id="GO:0018104">
    <property type="term" value="P:peptidoglycan-protein cross-linking"/>
    <property type="evidence" value="ECO:0007669"/>
    <property type="project" value="TreeGrafter"/>
</dbReference>
<feature type="compositionally biased region" description="Acidic residues" evidence="7">
    <location>
        <begin position="72"/>
        <end position="90"/>
    </location>
</feature>
<dbReference type="GO" id="GO:0016740">
    <property type="term" value="F:transferase activity"/>
    <property type="evidence" value="ECO:0007669"/>
    <property type="project" value="UniProtKB-KW"/>
</dbReference>
<dbReference type="PANTHER" id="PTHR30582">
    <property type="entry name" value="L,D-TRANSPEPTIDASE"/>
    <property type="match status" value="1"/>
</dbReference>
<feature type="compositionally biased region" description="Low complexity" evidence="7">
    <location>
        <begin position="39"/>
        <end position="71"/>
    </location>
</feature>
<evidence type="ECO:0000256" key="1">
    <source>
        <dbReference type="ARBA" id="ARBA00004752"/>
    </source>
</evidence>
<protein>
    <submittedName>
        <fullName evidence="9">Murein L,D-transpeptidase</fullName>
    </submittedName>
</protein>
<keyword evidence="5 6" id="KW-0961">Cell wall biogenesis/degradation</keyword>
<dbReference type="Pfam" id="PF01471">
    <property type="entry name" value="PG_binding_1"/>
    <property type="match status" value="1"/>
</dbReference>
<dbReference type="Proteomes" id="UP000610846">
    <property type="component" value="Unassembled WGS sequence"/>
</dbReference>
<feature type="compositionally biased region" description="Basic and acidic residues" evidence="7">
    <location>
        <begin position="111"/>
        <end position="120"/>
    </location>
</feature>
<dbReference type="InterPro" id="IPR036365">
    <property type="entry name" value="PGBD-like_sf"/>
</dbReference>